<evidence type="ECO:0000313" key="2">
    <source>
        <dbReference type="EMBL" id="CAG7819014.1"/>
    </source>
</evidence>
<sequence length="442" mass="51102">MEAKARVEAIAEIIQKCYYFGIFPFKWDTSESLIRTTNSRLKVFQWVVNMILFGFYVSFEISRYIWTVHGNPSSEKGQSDFQAFIAGILLSCFFYLEMIRNLRYFPTVANRIIKLSGAFTQESHFTGDASAVVSKISRRGIRRIKISSRLIQGMIVVYALRLIARPEKPFHVTSVFLGSDYQKWWKVVCILFQSYMWVLQQMPLVVFATLHFHHTATMQEYLSILGRDTGGSDKLFYFTKCYPKLRVAQIQWNHYAGRFYTYNIVVCVTSMTLNVYEAVTAHTTKSIFALIVVGYCLALFTLSVAEHLEMSEKVLRSWKYQHEPIWFQKFHKSCRPLYTQNGGFGFIDRGICFTLLEIIVSNSTSLIISSQNGQDFCTLGLVIIFTLLFWGLIERCDIVPRSSELDIICCMATNSQTNLYVLVNNCYYVTSQQFLGITWLNN</sequence>
<feature type="transmembrane region" description="Helical" evidence="1">
    <location>
        <begin position="79"/>
        <end position="96"/>
    </location>
</feature>
<dbReference type="Proteomes" id="UP000708208">
    <property type="component" value="Unassembled WGS sequence"/>
</dbReference>
<evidence type="ECO:0000256" key="1">
    <source>
        <dbReference type="SAM" id="Phobius"/>
    </source>
</evidence>
<dbReference type="AlphaFoldDB" id="A0A8J2PMJ7"/>
<keyword evidence="1" id="KW-0812">Transmembrane</keyword>
<comment type="caution">
    <text evidence="2">The sequence shown here is derived from an EMBL/GenBank/DDBJ whole genome shotgun (WGS) entry which is preliminary data.</text>
</comment>
<reference evidence="2" key="1">
    <citation type="submission" date="2021-06" db="EMBL/GenBank/DDBJ databases">
        <authorList>
            <person name="Hodson N. C."/>
            <person name="Mongue J. A."/>
            <person name="Jaron S. K."/>
        </authorList>
    </citation>
    <scope>NUCLEOTIDE SEQUENCE</scope>
</reference>
<feature type="transmembrane region" description="Helical" evidence="1">
    <location>
        <begin position="259"/>
        <end position="276"/>
    </location>
</feature>
<accession>A0A8J2PMJ7</accession>
<keyword evidence="3" id="KW-1185">Reference proteome</keyword>
<dbReference type="EMBL" id="CAJVCH010436615">
    <property type="protein sequence ID" value="CAG7819014.1"/>
    <property type="molecule type" value="Genomic_DNA"/>
</dbReference>
<proteinExistence type="predicted"/>
<organism evidence="2 3">
    <name type="scientific">Allacma fusca</name>
    <dbReference type="NCBI Taxonomy" id="39272"/>
    <lineage>
        <taxon>Eukaryota</taxon>
        <taxon>Metazoa</taxon>
        <taxon>Ecdysozoa</taxon>
        <taxon>Arthropoda</taxon>
        <taxon>Hexapoda</taxon>
        <taxon>Collembola</taxon>
        <taxon>Symphypleona</taxon>
        <taxon>Sminthuridae</taxon>
        <taxon>Allacma</taxon>
    </lineage>
</organism>
<protein>
    <submittedName>
        <fullName evidence="2">Uncharacterized protein</fullName>
    </submittedName>
</protein>
<name>A0A8J2PMJ7_9HEXA</name>
<feature type="transmembrane region" description="Helical" evidence="1">
    <location>
        <begin position="376"/>
        <end position="393"/>
    </location>
</feature>
<keyword evidence="1" id="KW-0472">Membrane</keyword>
<feature type="transmembrane region" description="Helical" evidence="1">
    <location>
        <begin position="43"/>
        <end position="59"/>
    </location>
</feature>
<keyword evidence="1" id="KW-1133">Transmembrane helix</keyword>
<feature type="transmembrane region" description="Helical" evidence="1">
    <location>
        <begin position="288"/>
        <end position="308"/>
    </location>
</feature>
<evidence type="ECO:0000313" key="3">
    <source>
        <dbReference type="Proteomes" id="UP000708208"/>
    </source>
</evidence>
<gene>
    <name evidence="2" type="ORF">AFUS01_LOCUS29486</name>
</gene>